<dbReference type="PROSITE" id="PS00284">
    <property type="entry name" value="SERPIN"/>
    <property type="match status" value="1"/>
</dbReference>
<dbReference type="InterPro" id="IPR036186">
    <property type="entry name" value="Serpin_sf"/>
</dbReference>
<keyword evidence="4" id="KW-1185">Reference proteome</keyword>
<evidence type="ECO:0000259" key="2">
    <source>
        <dbReference type="Pfam" id="PF00079"/>
    </source>
</evidence>
<organism evidence="3 4">
    <name type="scientific">Rubroshorea leprosula</name>
    <dbReference type="NCBI Taxonomy" id="152421"/>
    <lineage>
        <taxon>Eukaryota</taxon>
        <taxon>Viridiplantae</taxon>
        <taxon>Streptophyta</taxon>
        <taxon>Embryophyta</taxon>
        <taxon>Tracheophyta</taxon>
        <taxon>Spermatophyta</taxon>
        <taxon>Magnoliopsida</taxon>
        <taxon>eudicotyledons</taxon>
        <taxon>Gunneridae</taxon>
        <taxon>Pentapetalae</taxon>
        <taxon>rosids</taxon>
        <taxon>malvids</taxon>
        <taxon>Malvales</taxon>
        <taxon>Dipterocarpaceae</taxon>
        <taxon>Rubroshorea</taxon>
    </lineage>
</organism>
<name>A0AAV5KGD4_9ROSI</name>
<dbReference type="InterPro" id="IPR023795">
    <property type="entry name" value="Serpin_CS"/>
</dbReference>
<dbReference type="Pfam" id="PF00079">
    <property type="entry name" value="Serpin"/>
    <property type="match status" value="1"/>
</dbReference>
<reference evidence="3 4" key="1">
    <citation type="journal article" date="2021" name="Commun. Biol.">
        <title>The genome of Shorea leprosula (Dipterocarpaceae) highlights the ecological relevance of drought in aseasonal tropical rainforests.</title>
        <authorList>
            <person name="Ng K.K.S."/>
            <person name="Kobayashi M.J."/>
            <person name="Fawcett J.A."/>
            <person name="Hatakeyama M."/>
            <person name="Paape T."/>
            <person name="Ng C.H."/>
            <person name="Ang C.C."/>
            <person name="Tnah L.H."/>
            <person name="Lee C.T."/>
            <person name="Nishiyama T."/>
            <person name="Sese J."/>
            <person name="O'Brien M.J."/>
            <person name="Copetti D."/>
            <person name="Mohd Noor M.I."/>
            <person name="Ong R.C."/>
            <person name="Putra M."/>
            <person name="Sireger I.Z."/>
            <person name="Indrioko S."/>
            <person name="Kosugi Y."/>
            <person name="Izuno A."/>
            <person name="Isagi Y."/>
            <person name="Lee S.L."/>
            <person name="Shimizu K.K."/>
        </authorList>
    </citation>
    <scope>NUCLEOTIDE SEQUENCE [LARGE SCALE GENOMIC DNA]</scope>
    <source>
        <strain evidence="3">214</strain>
    </source>
</reference>
<evidence type="ECO:0000313" key="3">
    <source>
        <dbReference type="EMBL" id="GKV23594.1"/>
    </source>
</evidence>
<dbReference type="InterPro" id="IPR000215">
    <property type="entry name" value="Serpin_fam"/>
</dbReference>
<dbReference type="EMBL" id="BPVZ01000063">
    <property type="protein sequence ID" value="GKV23594.1"/>
    <property type="molecule type" value="Genomic_DNA"/>
</dbReference>
<proteinExistence type="inferred from homology"/>
<dbReference type="InterPro" id="IPR042178">
    <property type="entry name" value="Serpin_sf_1"/>
</dbReference>
<dbReference type="Gene3D" id="3.30.497.10">
    <property type="entry name" value="Antithrombin, subunit I, domain 2"/>
    <property type="match status" value="1"/>
</dbReference>
<dbReference type="PANTHER" id="PTHR11461:SF315">
    <property type="entry name" value="SERPIN-Z3-LIKE"/>
    <property type="match status" value="1"/>
</dbReference>
<comment type="similarity">
    <text evidence="1">Belongs to the serpin family.</text>
</comment>
<dbReference type="AlphaFoldDB" id="A0AAV5KGD4"/>
<sequence length="102" mass="11533">MKFQFPCLQETTIIEPLHGRESGRSLFVVQRAFIAVDEKGMEAAAKTDCEDMGCSMYYEPLPALVDFIADHPFLFMIRADNSKVPFFIGAVVNPQLEEELDD</sequence>
<protein>
    <recommendedName>
        <fullName evidence="2">Serpin domain-containing protein</fullName>
    </recommendedName>
</protein>
<dbReference type="Proteomes" id="UP001054252">
    <property type="component" value="Unassembled WGS sequence"/>
</dbReference>
<dbReference type="InterPro" id="IPR023796">
    <property type="entry name" value="Serpin_dom"/>
</dbReference>
<gene>
    <name evidence="3" type="ORF">SLEP1_g33303</name>
</gene>
<evidence type="ECO:0000256" key="1">
    <source>
        <dbReference type="ARBA" id="ARBA00009500"/>
    </source>
</evidence>
<comment type="caution">
    <text evidence="3">The sequence shown here is derived from an EMBL/GenBank/DDBJ whole genome shotgun (WGS) entry which is preliminary data.</text>
</comment>
<dbReference type="GO" id="GO:0005615">
    <property type="term" value="C:extracellular space"/>
    <property type="evidence" value="ECO:0007669"/>
    <property type="project" value="InterPro"/>
</dbReference>
<dbReference type="GO" id="GO:0004867">
    <property type="term" value="F:serine-type endopeptidase inhibitor activity"/>
    <property type="evidence" value="ECO:0007669"/>
    <property type="project" value="InterPro"/>
</dbReference>
<dbReference type="PANTHER" id="PTHR11461">
    <property type="entry name" value="SERINE PROTEASE INHIBITOR, SERPIN"/>
    <property type="match status" value="1"/>
</dbReference>
<evidence type="ECO:0000313" key="4">
    <source>
        <dbReference type="Proteomes" id="UP001054252"/>
    </source>
</evidence>
<dbReference type="SUPFAM" id="SSF56574">
    <property type="entry name" value="Serpins"/>
    <property type="match status" value="1"/>
</dbReference>
<feature type="domain" description="Serpin" evidence="2">
    <location>
        <begin position="28"/>
        <end position="94"/>
    </location>
</feature>
<accession>A0AAV5KGD4</accession>